<dbReference type="AlphaFoldDB" id="A0AAU9XY58"/>
<gene>
    <name evidence="2" type="ORF">PMEA_00032041</name>
</gene>
<feature type="region of interest" description="Disordered" evidence="1">
    <location>
        <begin position="161"/>
        <end position="186"/>
    </location>
</feature>
<dbReference type="EMBL" id="CALNXJ010000072">
    <property type="protein sequence ID" value="CAH3159488.1"/>
    <property type="molecule type" value="Genomic_DNA"/>
</dbReference>
<reference evidence="2 3" key="1">
    <citation type="submission" date="2022-05" db="EMBL/GenBank/DDBJ databases">
        <authorList>
            <consortium name="Genoscope - CEA"/>
            <person name="William W."/>
        </authorList>
    </citation>
    <scope>NUCLEOTIDE SEQUENCE [LARGE SCALE GENOMIC DNA]</scope>
</reference>
<dbReference type="Proteomes" id="UP001159428">
    <property type="component" value="Unassembled WGS sequence"/>
</dbReference>
<evidence type="ECO:0000256" key="1">
    <source>
        <dbReference type="SAM" id="MobiDB-lite"/>
    </source>
</evidence>
<keyword evidence="3" id="KW-1185">Reference proteome</keyword>
<evidence type="ECO:0000313" key="2">
    <source>
        <dbReference type="EMBL" id="CAH3159488.1"/>
    </source>
</evidence>
<comment type="caution">
    <text evidence="2">The sequence shown here is derived from an EMBL/GenBank/DDBJ whole genome shotgun (WGS) entry which is preliminary data.</text>
</comment>
<proteinExistence type="predicted"/>
<accession>A0AAU9XY58</accession>
<name>A0AAU9XY58_9CNID</name>
<evidence type="ECO:0000313" key="3">
    <source>
        <dbReference type="Proteomes" id="UP001159428"/>
    </source>
</evidence>
<sequence length="244" mass="27566">MADQIDIHVTYKDSKHIISCPKGEVVEDFAIRFLEAFADMLPREVEPSDVKFQLHVEKFDDYVDLQSNELLKDGSKLRVRIPERGQSPIKPHPIQPNTIYRLWSLVSRKNEGVVMRNSSTNMVTCSGTFSPCGDTLMETIDKTNGQTASFALQFKDGANKELTLTGDGKGKPVEAKVPPPPGGNQDRSIFEPEYFWSYTMFKQRNSYYYLGCDASGTLTLVENWNLEYPNPQALFIANKPNKST</sequence>
<organism evidence="2 3">
    <name type="scientific">Pocillopora meandrina</name>
    <dbReference type="NCBI Taxonomy" id="46732"/>
    <lineage>
        <taxon>Eukaryota</taxon>
        <taxon>Metazoa</taxon>
        <taxon>Cnidaria</taxon>
        <taxon>Anthozoa</taxon>
        <taxon>Hexacorallia</taxon>
        <taxon>Scleractinia</taxon>
        <taxon>Astrocoeniina</taxon>
        <taxon>Pocilloporidae</taxon>
        <taxon>Pocillopora</taxon>
    </lineage>
</organism>
<protein>
    <submittedName>
        <fullName evidence="2">Uncharacterized protein</fullName>
    </submittedName>
</protein>